<proteinExistence type="predicted"/>
<dbReference type="AlphaFoldDB" id="M2PM40"/>
<reference evidence="1 2" key="1">
    <citation type="journal article" date="2012" name="Proc. Natl. Acad. Sci. U.S.A.">
        <title>Comparative genomics of Ceriporiopsis subvermispora and Phanerochaete chrysosporium provide insight into selective ligninolysis.</title>
        <authorList>
            <person name="Fernandez-Fueyo E."/>
            <person name="Ruiz-Duenas F.J."/>
            <person name="Ferreira P."/>
            <person name="Floudas D."/>
            <person name="Hibbett D.S."/>
            <person name="Canessa P."/>
            <person name="Larrondo L.F."/>
            <person name="James T.Y."/>
            <person name="Seelenfreund D."/>
            <person name="Lobos S."/>
            <person name="Polanco R."/>
            <person name="Tello M."/>
            <person name="Honda Y."/>
            <person name="Watanabe T."/>
            <person name="Watanabe T."/>
            <person name="Ryu J.S."/>
            <person name="Kubicek C.P."/>
            <person name="Schmoll M."/>
            <person name="Gaskell J."/>
            <person name="Hammel K.E."/>
            <person name="St John F.J."/>
            <person name="Vanden Wymelenberg A."/>
            <person name="Sabat G."/>
            <person name="Splinter BonDurant S."/>
            <person name="Syed K."/>
            <person name="Yadav J.S."/>
            <person name="Doddapaneni H."/>
            <person name="Subramanian V."/>
            <person name="Lavin J.L."/>
            <person name="Oguiza J.A."/>
            <person name="Perez G."/>
            <person name="Pisabarro A.G."/>
            <person name="Ramirez L."/>
            <person name="Santoyo F."/>
            <person name="Master E."/>
            <person name="Coutinho P.M."/>
            <person name="Henrissat B."/>
            <person name="Lombard V."/>
            <person name="Magnuson J.K."/>
            <person name="Kuees U."/>
            <person name="Hori C."/>
            <person name="Igarashi K."/>
            <person name="Samejima M."/>
            <person name="Held B.W."/>
            <person name="Barry K.W."/>
            <person name="LaButti K.M."/>
            <person name="Lapidus A."/>
            <person name="Lindquist E.A."/>
            <person name="Lucas S.M."/>
            <person name="Riley R."/>
            <person name="Salamov A.A."/>
            <person name="Hoffmeister D."/>
            <person name="Schwenk D."/>
            <person name="Hadar Y."/>
            <person name="Yarden O."/>
            <person name="de Vries R.P."/>
            <person name="Wiebenga A."/>
            <person name="Stenlid J."/>
            <person name="Eastwood D."/>
            <person name="Grigoriev I.V."/>
            <person name="Berka R.M."/>
            <person name="Blanchette R.A."/>
            <person name="Kersten P."/>
            <person name="Martinez A.T."/>
            <person name="Vicuna R."/>
            <person name="Cullen D."/>
        </authorList>
    </citation>
    <scope>NUCLEOTIDE SEQUENCE [LARGE SCALE GENOMIC DNA]</scope>
    <source>
        <strain evidence="1 2">B</strain>
    </source>
</reference>
<sequence>MSSIIVTHFLLNLRQAAYQPQVSDSLGSLERRTTRQSSSLRFAAVIDNMGEELMYGMDDPSPGAAVGATTDHEYETTNGTVVHPGDLLLNPVLVQGGWHVHLPLLRIVTLRSLMTVAILLFKHYGSLLLV</sequence>
<dbReference type="HOGENOM" id="CLU_1937909_0_0_1"/>
<evidence type="ECO:0000313" key="1">
    <source>
        <dbReference type="EMBL" id="EMD37424.1"/>
    </source>
</evidence>
<dbReference type="EMBL" id="KB445796">
    <property type="protein sequence ID" value="EMD37424.1"/>
    <property type="molecule type" value="Genomic_DNA"/>
</dbReference>
<accession>M2PM40</accession>
<organism evidence="1 2">
    <name type="scientific">Ceriporiopsis subvermispora (strain B)</name>
    <name type="common">White-rot fungus</name>
    <name type="synonym">Gelatoporia subvermispora</name>
    <dbReference type="NCBI Taxonomy" id="914234"/>
    <lineage>
        <taxon>Eukaryota</taxon>
        <taxon>Fungi</taxon>
        <taxon>Dikarya</taxon>
        <taxon>Basidiomycota</taxon>
        <taxon>Agaricomycotina</taxon>
        <taxon>Agaricomycetes</taxon>
        <taxon>Polyporales</taxon>
        <taxon>Gelatoporiaceae</taxon>
        <taxon>Gelatoporia</taxon>
    </lineage>
</organism>
<keyword evidence="2" id="KW-1185">Reference proteome</keyword>
<evidence type="ECO:0000313" key="2">
    <source>
        <dbReference type="Proteomes" id="UP000016930"/>
    </source>
</evidence>
<name>M2PM40_CERS8</name>
<dbReference type="OrthoDB" id="10597425at2759"/>
<protein>
    <submittedName>
        <fullName evidence="1">Uncharacterized protein</fullName>
    </submittedName>
</protein>
<dbReference type="Proteomes" id="UP000016930">
    <property type="component" value="Unassembled WGS sequence"/>
</dbReference>
<gene>
    <name evidence="1" type="ORF">CERSUDRAFT_94436</name>
</gene>